<dbReference type="PANTHER" id="PTHR48207">
    <property type="entry name" value="SUCCINATE--HYDROXYMETHYLGLUTARATE COA-TRANSFERASE"/>
    <property type="match status" value="1"/>
</dbReference>
<dbReference type="InterPro" id="IPR003673">
    <property type="entry name" value="CoA-Trfase_fam_III"/>
</dbReference>
<keyword evidence="4" id="KW-1185">Reference proteome</keyword>
<dbReference type="Gene3D" id="3.30.1540.10">
    <property type="entry name" value="formyl-coa transferase, domain 3"/>
    <property type="match status" value="1"/>
</dbReference>
<dbReference type="InterPro" id="IPR050483">
    <property type="entry name" value="CoA-transferase_III_domain"/>
</dbReference>
<keyword evidence="1" id="KW-0808">Transferase</keyword>
<accession>A0A8J2ZA84</accession>
<dbReference type="Pfam" id="PF02515">
    <property type="entry name" value="CoA_transf_3"/>
    <property type="match status" value="1"/>
</dbReference>
<dbReference type="GO" id="GO:0008410">
    <property type="term" value="F:CoA-transferase activity"/>
    <property type="evidence" value="ECO:0007669"/>
    <property type="project" value="TreeGrafter"/>
</dbReference>
<organism evidence="3 4">
    <name type="scientific">Caldovatus sediminis</name>
    <dbReference type="NCBI Taxonomy" id="2041189"/>
    <lineage>
        <taxon>Bacteria</taxon>
        <taxon>Pseudomonadati</taxon>
        <taxon>Pseudomonadota</taxon>
        <taxon>Alphaproteobacteria</taxon>
        <taxon>Acetobacterales</taxon>
        <taxon>Roseomonadaceae</taxon>
        <taxon>Caldovatus</taxon>
    </lineage>
</organism>
<sequence length="424" mass="45921">MPNDDSQAAGGMQQRPAPARAQGGALAGIRVIDLTQFEAGTSCTQALAWLGAEVIKVEEPNRGEQGRRASADRPDADSYYFMVLNANKRSVTCNLKSEKGCELLRRLIGKGDVFIENFAPGAIERLGFGWEEVRRINPRIIYAQVKGFAEDGPYGNYPAFDMIAQATGGVMSITGEPDGRPLKPGVTLGDTGAGLHLALGILAAIIQRSRTGEGQRVTVAMQEAMVNYCRIAFAAQLISGRTPQRYGNQSMIGANAPSEAYPCAPGGPNDYCFIYTSRAGEHQWERLLKVIGREDLKADPRFADPHARYRNHVALDAIIAEWTRKHDKHTVMRLMGDAGVPAGAVLDCGELVNDPHLRRREVFVEVDHPVRGRFVIPGWPVKMSASHVPVVAPPVLGADTEAVYGELLGLSADEIAALRAEKAI</sequence>
<evidence type="ECO:0000313" key="4">
    <source>
        <dbReference type="Proteomes" id="UP000597507"/>
    </source>
</evidence>
<proteinExistence type="predicted"/>
<feature type="region of interest" description="Disordered" evidence="2">
    <location>
        <begin position="1"/>
        <end position="20"/>
    </location>
</feature>
<dbReference type="InterPro" id="IPR023606">
    <property type="entry name" value="CoA-Trfase_III_dom_1_sf"/>
</dbReference>
<evidence type="ECO:0000313" key="3">
    <source>
        <dbReference type="EMBL" id="GGG28918.1"/>
    </source>
</evidence>
<dbReference type="Gene3D" id="3.40.50.10540">
    <property type="entry name" value="Crotonobetainyl-coa:carnitine coa-transferase, domain 1"/>
    <property type="match status" value="1"/>
</dbReference>
<evidence type="ECO:0000256" key="2">
    <source>
        <dbReference type="SAM" id="MobiDB-lite"/>
    </source>
</evidence>
<evidence type="ECO:0000256" key="1">
    <source>
        <dbReference type="ARBA" id="ARBA00022679"/>
    </source>
</evidence>
<dbReference type="RefSeq" id="WP_188899504.1">
    <property type="nucleotide sequence ID" value="NZ_BMKS01000004.1"/>
</dbReference>
<dbReference type="SUPFAM" id="SSF89796">
    <property type="entry name" value="CoA-transferase family III (CaiB/BaiF)"/>
    <property type="match status" value="1"/>
</dbReference>
<name>A0A8J2ZA84_9PROT</name>
<gene>
    <name evidence="3" type="primary">frc</name>
    <name evidence="3" type="ORF">GCM10010964_16050</name>
</gene>
<dbReference type="AlphaFoldDB" id="A0A8J2ZA84"/>
<dbReference type="Proteomes" id="UP000597507">
    <property type="component" value="Unassembled WGS sequence"/>
</dbReference>
<reference evidence="3 4" key="1">
    <citation type="journal article" date="2014" name="Int. J. Syst. Evol. Microbiol.">
        <title>Complete genome sequence of Corynebacterium casei LMG S-19264T (=DSM 44701T), isolated from a smear-ripened cheese.</title>
        <authorList>
            <consortium name="US DOE Joint Genome Institute (JGI-PGF)"/>
            <person name="Walter F."/>
            <person name="Albersmeier A."/>
            <person name="Kalinowski J."/>
            <person name="Ruckert C."/>
        </authorList>
    </citation>
    <scope>NUCLEOTIDE SEQUENCE [LARGE SCALE GENOMIC DNA]</scope>
    <source>
        <strain evidence="3 4">CGMCC 1.16330</strain>
    </source>
</reference>
<comment type="caution">
    <text evidence="3">The sequence shown here is derived from an EMBL/GenBank/DDBJ whole genome shotgun (WGS) entry which is preliminary data.</text>
</comment>
<dbReference type="EMBL" id="BMKS01000004">
    <property type="protein sequence ID" value="GGG28918.1"/>
    <property type="molecule type" value="Genomic_DNA"/>
</dbReference>
<protein>
    <submittedName>
        <fullName evidence="3">Formyl-CoA:oxalate CoA-transferase</fullName>
    </submittedName>
</protein>
<dbReference type="PANTHER" id="PTHR48207:SF3">
    <property type="entry name" value="SUCCINATE--HYDROXYMETHYLGLUTARATE COA-TRANSFERASE"/>
    <property type="match status" value="1"/>
</dbReference>
<dbReference type="InterPro" id="IPR044855">
    <property type="entry name" value="CoA-Trfase_III_dom3_sf"/>
</dbReference>